<evidence type="ECO:0000313" key="1">
    <source>
        <dbReference type="EMBL" id="NEC79111.1"/>
    </source>
</evidence>
<reference evidence="1" key="1">
    <citation type="submission" date="2020-01" db="EMBL/GenBank/DDBJ databases">
        <title>Insect and environment-associated Actinomycetes.</title>
        <authorList>
            <person name="Currrie C."/>
            <person name="Chevrette M."/>
            <person name="Carlson C."/>
            <person name="Stubbendieck R."/>
            <person name="Wendt-Pienkowski E."/>
        </authorList>
    </citation>
    <scope>NUCLEOTIDE SEQUENCE</scope>
    <source>
        <strain evidence="1">SID7958</strain>
    </source>
</reference>
<gene>
    <name evidence="1" type="ORF">G3I38_07605</name>
</gene>
<protein>
    <submittedName>
        <fullName evidence="1">Uncharacterized protein</fullName>
    </submittedName>
</protein>
<organism evidence="1">
    <name type="scientific">Streptomyces sp. SID7958</name>
    <dbReference type="NCBI Taxonomy" id="2706093"/>
    <lineage>
        <taxon>Bacteria</taxon>
        <taxon>Bacillati</taxon>
        <taxon>Actinomycetota</taxon>
        <taxon>Actinomycetes</taxon>
        <taxon>Kitasatosporales</taxon>
        <taxon>Streptomycetaceae</taxon>
        <taxon>Streptomyces</taxon>
    </lineage>
</organism>
<sequence>GAQYALLRELVRKAAAHGVDGDLVLGRLEADHGDAGAAVRRLRAEYRQRPSAAVADALGWALHRDGEHEEALRYAVRATEGEQGGGVRSALHVFHRGMIERALERYGP</sequence>
<accession>A0A6G3TXX9</accession>
<proteinExistence type="predicted"/>
<feature type="non-terminal residue" evidence="1">
    <location>
        <position position="1"/>
    </location>
</feature>
<dbReference type="EMBL" id="JAAGMU010000421">
    <property type="protein sequence ID" value="NEC79111.1"/>
    <property type="molecule type" value="Genomic_DNA"/>
</dbReference>
<name>A0A6G3TXX9_9ACTN</name>
<feature type="non-terminal residue" evidence="1">
    <location>
        <position position="108"/>
    </location>
</feature>
<dbReference type="AlphaFoldDB" id="A0A6G3TXX9"/>
<comment type="caution">
    <text evidence="1">The sequence shown here is derived from an EMBL/GenBank/DDBJ whole genome shotgun (WGS) entry which is preliminary data.</text>
</comment>